<dbReference type="InterPro" id="IPR012745">
    <property type="entry name" value="Pseudoazurin"/>
</dbReference>
<keyword evidence="6" id="KW-0574">Periplasm</keyword>
<comment type="cofactor">
    <cofactor evidence="1">
        <name>Cu cation</name>
        <dbReference type="ChEBI" id="CHEBI:23378"/>
    </cofactor>
</comment>
<dbReference type="InterPro" id="IPR008972">
    <property type="entry name" value="Cupredoxin"/>
</dbReference>
<evidence type="ECO:0000259" key="11">
    <source>
        <dbReference type="Pfam" id="PF00127"/>
    </source>
</evidence>
<keyword evidence="10" id="KW-0732">Signal</keyword>
<dbReference type="Proteomes" id="UP001321492">
    <property type="component" value="Unassembled WGS sequence"/>
</dbReference>
<keyword evidence="8" id="KW-0186">Copper</keyword>
<organism evidence="12 13">
    <name type="scientific">Chelatococcus albus</name>
    <dbReference type="NCBI Taxonomy" id="3047466"/>
    <lineage>
        <taxon>Bacteria</taxon>
        <taxon>Pseudomonadati</taxon>
        <taxon>Pseudomonadota</taxon>
        <taxon>Alphaproteobacteria</taxon>
        <taxon>Hyphomicrobiales</taxon>
        <taxon>Chelatococcaceae</taxon>
        <taxon>Chelatococcus</taxon>
    </lineage>
</organism>
<feature type="signal peptide" evidence="10">
    <location>
        <begin position="1"/>
        <end position="21"/>
    </location>
</feature>
<sequence length="150" mass="15644">MRTIALVGAALLAAAAGTAGAAEVQVKMLNKGAEGVMVFEPALVRVAPGDSVRFVATDKGHNAETIETMLPEGATPFAGKINEEIVVTFDKQGVYGYRCKPHYSMGMVGLVVVGTPTNEEQAKAATHPGKAKQVFATLFERLATVKAAAQ</sequence>
<comment type="caution">
    <text evidence="12">The sequence shown here is derived from an EMBL/GenBank/DDBJ whole genome shotgun (WGS) entry which is preliminary data.</text>
</comment>
<dbReference type="SUPFAM" id="SSF49503">
    <property type="entry name" value="Cupredoxins"/>
    <property type="match status" value="1"/>
</dbReference>
<dbReference type="InterPro" id="IPR001235">
    <property type="entry name" value="Copper_blue_Plastocyanin"/>
</dbReference>
<dbReference type="PRINTS" id="PR00155">
    <property type="entry name" value="AMICYANIN"/>
</dbReference>
<keyword evidence="7" id="KW-0249">Electron transport</keyword>
<dbReference type="PRINTS" id="PR00156">
    <property type="entry name" value="COPPERBLUE"/>
</dbReference>
<comment type="subcellular location">
    <subcellularLocation>
        <location evidence="2">Periplasm</location>
    </subcellularLocation>
</comment>
<dbReference type="InterPro" id="IPR028871">
    <property type="entry name" value="BlueCu_1_BS"/>
</dbReference>
<evidence type="ECO:0000313" key="12">
    <source>
        <dbReference type="EMBL" id="MDJ1158208.1"/>
    </source>
</evidence>
<feature type="domain" description="Blue (type 1) copper" evidence="11">
    <location>
        <begin position="27"/>
        <end position="113"/>
    </location>
</feature>
<keyword evidence="4" id="KW-0813">Transport</keyword>
<dbReference type="Gene3D" id="2.60.40.420">
    <property type="entry name" value="Cupredoxins - blue copper proteins"/>
    <property type="match status" value="1"/>
</dbReference>
<evidence type="ECO:0000256" key="2">
    <source>
        <dbReference type="ARBA" id="ARBA00004418"/>
    </source>
</evidence>
<dbReference type="PROSITE" id="PS00196">
    <property type="entry name" value="COPPER_BLUE"/>
    <property type="match status" value="1"/>
</dbReference>
<evidence type="ECO:0000256" key="6">
    <source>
        <dbReference type="ARBA" id="ARBA00022764"/>
    </source>
</evidence>
<dbReference type="InterPro" id="IPR000923">
    <property type="entry name" value="BlueCu_1"/>
</dbReference>
<evidence type="ECO:0000256" key="3">
    <source>
        <dbReference type="ARBA" id="ARBA00016984"/>
    </source>
</evidence>
<feature type="chain" id="PRO_5047217086" description="Pseudoazurin" evidence="10">
    <location>
        <begin position="22"/>
        <end position="150"/>
    </location>
</feature>
<proteinExistence type="predicted"/>
<dbReference type="RefSeq" id="WP_283740206.1">
    <property type="nucleotide sequence ID" value="NZ_JASJEV010000004.1"/>
</dbReference>
<keyword evidence="13" id="KW-1185">Reference proteome</keyword>
<evidence type="ECO:0000256" key="1">
    <source>
        <dbReference type="ARBA" id="ARBA00001935"/>
    </source>
</evidence>
<evidence type="ECO:0000256" key="7">
    <source>
        <dbReference type="ARBA" id="ARBA00022982"/>
    </source>
</evidence>
<dbReference type="Pfam" id="PF00127">
    <property type="entry name" value="Copper-bind"/>
    <property type="match status" value="1"/>
</dbReference>
<evidence type="ECO:0000256" key="4">
    <source>
        <dbReference type="ARBA" id="ARBA00022448"/>
    </source>
</evidence>
<evidence type="ECO:0000256" key="9">
    <source>
        <dbReference type="NCBIfam" id="TIGR02375"/>
    </source>
</evidence>
<keyword evidence="5" id="KW-0479">Metal-binding</keyword>
<evidence type="ECO:0000256" key="10">
    <source>
        <dbReference type="SAM" id="SignalP"/>
    </source>
</evidence>
<dbReference type="CDD" id="cd04218">
    <property type="entry name" value="Pseudoazurin"/>
    <property type="match status" value="1"/>
</dbReference>
<evidence type="ECO:0000313" key="13">
    <source>
        <dbReference type="Proteomes" id="UP001321492"/>
    </source>
</evidence>
<dbReference type="InterPro" id="IPR002386">
    <property type="entry name" value="Amicyanin/Pseudoazurin"/>
</dbReference>
<dbReference type="NCBIfam" id="TIGR02375">
    <property type="entry name" value="pseudoazurin"/>
    <property type="match status" value="1"/>
</dbReference>
<evidence type="ECO:0000256" key="8">
    <source>
        <dbReference type="ARBA" id="ARBA00023008"/>
    </source>
</evidence>
<protein>
    <recommendedName>
        <fullName evidence="3 9">Pseudoazurin</fullName>
    </recommendedName>
</protein>
<dbReference type="EMBL" id="JASJEV010000004">
    <property type="protein sequence ID" value="MDJ1158208.1"/>
    <property type="molecule type" value="Genomic_DNA"/>
</dbReference>
<reference evidence="12 13" key="1">
    <citation type="submission" date="2023-05" db="EMBL/GenBank/DDBJ databases">
        <title>Chelatococcus sp. nov., a moderately thermophilic bacterium isolated from hot spring microbial mat.</title>
        <authorList>
            <person name="Hu C.-J."/>
            <person name="Li W.-J."/>
        </authorList>
    </citation>
    <scope>NUCLEOTIDE SEQUENCE [LARGE SCALE GENOMIC DNA]</scope>
    <source>
        <strain evidence="12 13">SYSU G07232</strain>
    </source>
</reference>
<accession>A0ABT7AFP9</accession>
<gene>
    <name evidence="12" type="ORF">QNA08_08175</name>
</gene>
<evidence type="ECO:0000256" key="5">
    <source>
        <dbReference type="ARBA" id="ARBA00022723"/>
    </source>
</evidence>
<name>A0ABT7AFP9_9HYPH</name>